<dbReference type="SUPFAM" id="SSF52540">
    <property type="entry name" value="P-loop containing nucleoside triphosphate hydrolases"/>
    <property type="match status" value="1"/>
</dbReference>
<dbReference type="FunFam" id="1.20.1560.10:FF:000011">
    <property type="entry name" value="Multidrug ABC transporter ATP-binding protein"/>
    <property type="match status" value="1"/>
</dbReference>
<dbReference type="InterPro" id="IPR036640">
    <property type="entry name" value="ABC1_TM_sf"/>
</dbReference>
<feature type="transmembrane region" description="Helical" evidence="9">
    <location>
        <begin position="131"/>
        <end position="156"/>
    </location>
</feature>
<gene>
    <name evidence="12" type="ORF">LKD48_09510</name>
</gene>
<dbReference type="SUPFAM" id="SSF90123">
    <property type="entry name" value="ABC transporter transmembrane region"/>
    <property type="match status" value="1"/>
</dbReference>
<dbReference type="Proteomes" id="UP001198200">
    <property type="component" value="Unassembled WGS sequence"/>
</dbReference>
<dbReference type="CDD" id="cd18541">
    <property type="entry name" value="ABC_6TM_TmrB_like"/>
    <property type="match status" value="1"/>
</dbReference>
<dbReference type="InterPro" id="IPR039421">
    <property type="entry name" value="Type_1_exporter"/>
</dbReference>
<organism evidence="12 13">
    <name type="scientific">Anthropogastromicrobium aceti</name>
    <dbReference type="NCBI Taxonomy" id="2981768"/>
    <lineage>
        <taxon>Bacteria</taxon>
        <taxon>Bacillati</taxon>
        <taxon>Bacillota</taxon>
        <taxon>Clostridia</taxon>
        <taxon>Lachnospirales</taxon>
        <taxon>Lachnospiraceae</taxon>
        <taxon>Anthropogastromicrobium</taxon>
    </lineage>
</organism>
<evidence type="ECO:0000256" key="1">
    <source>
        <dbReference type="ARBA" id="ARBA00004651"/>
    </source>
</evidence>
<reference evidence="12 13" key="1">
    <citation type="submission" date="2021-10" db="EMBL/GenBank/DDBJ databases">
        <title>Anaerobic single-cell dispensing facilitates the cultivation of human gut bacteria.</title>
        <authorList>
            <person name="Afrizal A."/>
        </authorList>
    </citation>
    <scope>NUCLEOTIDE SEQUENCE [LARGE SCALE GENOMIC DNA]</scope>
    <source>
        <strain evidence="12 13">CLA-AA-H224</strain>
    </source>
</reference>
<evidence type="ECO:0000256" key="4">
    <source>
        <dbReference type="ARBA" id="ARBA00022692"/>
    </source>
</evidence>
<evidence type="ECO:0000256" key="9">
    <source>
        <dbReference type="SAM" id="Phobius"/>
    </source>
</evidence>
<keyword evidence="3" id="KW-1003">Cell membrane</keyword>
<dbReference type="EMBL" id="JAJEQN010000022">
    <property type="protein sequence ID" value="MCC2221868.1"/>
    <property type="molecule type" value="Genomic_DNA"/>
</dbReference>
<dbReference type="SMART" id="SM00382">
    <property type="entry name" value="AAA"/>
    <property type="match status" value="1"/>
</dbReference>
<keyword evidence="4 9" id="KW-0812">Transmembrane</keyword>
<dbReference type="GO" id="GO:0005524">
    <property type="term" value="F:ATP binding"/>
    <property type="evidence" value="ECO:0007669"/>
    <property type="project" value="UniProtKB-KW"/>
</dbReference>
<sequence length="590" mass="66611">MEKQKKFSLKNYLYEYKWWYVFGIAILLCVDLANIYIPQFIGDIIDGLTNETLKKAGIPMMLMKILIAGLIMMFGRFGWRYCIFGASRKIEYRLRNDMFGHLETLSARYFNEHKTGDLMAHFTNDLEAVRVAVGMAVITTFDAAVMSIMVIIKMIIYVDLRLTVLAFVPMILVAIGCYFFGVQMKKRQTARQEAFSFLSDKVQESISGIRVLKAFVQEKKDLEEFQKANENNMEKNLAVVKLRSLFGPLLDLITGISLLLTLIIGGKMVINGTVSVGQFVAFNSYIGMLVWPMIACGDCINTFSQASAGYKRIKDIFDEKPDIIDKVKEKDGEHLTGDIELKNLTFQYPDGDTPVLKNVSVHIKPGEMLAVLGRTGSGKSTLADLLLRVYDCEKGMLLMDGRPIDEIPLHVLHRDVAYVPQENFMFSDTLEENIAFGLEDRIFDHPKLRDNIKEAAEAACIHSNIIDFPEGYQTLVGERGVTLSGGQKQRSSIARALLKNAPVLIMDDSLSAVDTDTEEQILENLIRLRKGKTTIIIAHRVSTLQKADHIAVLTEGELTEYGTHDELIREGGFYAKIYEKQQLEQELNEM</sequence>
<evidence type="ECO:0000256" key="3">
    <source>
        <dbReference type="ARBA" id="ARBA00022475"/>
    </source>
</evidence>
<dbReference type="RefSeq" id="WP_308731882.1">
    <property type="nucleotide sequence ID" value="NZ_JAJEQN010000022.1"/>
</dbReference>
<evidence type="ECO:0000256" key="8">
    <source>
        <dbReference type="ARBA" id="ARBA00023136"/>
    </source>
</evidence>
<dbReference type="GO" id="GO:0016887">
    <property type="term" value="F:ATP hydrolysis activity"/>
    <property type="evidence" value="ECO:0007669"/>
    <property type="project" value="InterPro"/>
</dbReference>
<dbReference type="Gene3D" id="1.20.1560.10">
    <property type="entry name" value="ABC transporter type 1, transmembrane domain"/>
    <property type="match status" value="1"/>
</dbReference>
<dbReference type="PROSITE" id="PS50929">
    <property type="entry name" value="ABC_TM1F"/>
    <property type="match status" value="1"/>
</dbReference>
<dbReference type="Pfam" id="PF00664">
    <property type="entry name" value="ABC_membrane"/>
    <property type="match status" value="1"/>
</dbReference>
<comment type="caution">
    <text evidence="12">The sequence shown here is derived from an EMBL/GenBank/DDBJ whole genome shotgun (WGS) entry which is preliminary data.</text>
</comment>
<keyword evidence="5" id="KW-0547">Nucleotide-binding</keyword>
<dbReference type="GO" id="GO:0015421">
    <property type="term" value="F:ABC-type oligopeptide transporter activity"/>
    <property type="evidence" value="ECO:0007669"/>
    <property type="project" value="TreeGrafter"/>
</dbReference>
<comment type="subcellular location">
    <subcellularLocation>
        <location evidence="1">Cell membrane</location>
        <topology evidence="1">Multi-pass membrane protein</topology>
    </subcellularLocation>
</comment>
<accession>A0AAE3E414</accession>
<name>A0AAE3E414_9FIRM</name>
<evidence type="ECO:0000256" key="2">
    <source>
        <dbReference type="ARBA" id="ARBA00022448"/>
    </source>
</evidence>
<dbReference type="InterPro" id="IPR003593">
    <property type="entry name" value="AAA+_ATPase"/>
</dbReference>
<protein>
    <submittedName>
        <fullName evidence="12">ABC transporter ATP-binding protein/permease</fullName>
    </submittedName>
</protein>
<keyword evidence="13" id="KW-1185">Reference proteome</keyword>
<dbReference type="GO" id="GO:0005886">
    <property type="term" value="C:plasma membrane"/>
    <property type="evidence" value="ECO:0007669"/>
    <property type="project" value="UniProtKB-SubCell"/>
</dbReference>
<feature type="domain" description="ABC transporter" evidence="10">
    <location>
        <begin position="339"/>
        <end position="580"/>
    </location>
</feature>
<evidence type="ECO:0000313" key="13">
    <source>
        <dbReference type="Proteomes" id="UP001198200"/>
    </source>
</evidence>
<feature type="transmembrane region" description="Helical" evidence="9">
    <location>
        <begin position="61"/>
        <end position="79"/>
    </location>
</feature>
<dbReference type="Gene3D" id="3.40.50.300">
    <property type="entry name" value="P-loop containing nucleotide triphosphate hydrolases"/>
    <property type="match status" value="1"/>
</dbReference>
<dbReference type="PROSITE" id="PS50893">
    <property type="entry name" value="ABC_TRANSPORTER_2"/>
    <property type="match status" value="1"/>
</dbReference>
<feature type="transmembrane region" description="Helical" evidence="9">
    <location>
        <begin position="162"/>
        <end position="182"/>
    </location>
</feature>
<dbReference type="InterPro" id="IPR027417">
    <property type="entry name" value="P-loop_NTPase"/>
</dbReference>
<dbReference type="InterPro" id="IPR003439">
    <property type="entry name" value="ABC_transporter-like_ATP-bd"/>
</dbReference>
<dbReference type="PANTHER" id="PTHR43394">
    <property type="entry name" value="ATP-DEPENDENT PERMEASE MDL1, MITOCHONDRIAL"/>
    <property type="match status" value="1"/>
</dbReference>
<dbReference type="PANTHER" id="PTHR43394:SF1">
    <property type="entry name" value="ATP-BINDING CASSETTE SUB-FAMILY B MEMBER 10, MITOCHONDRIAL"/>
    <property type="match status" value="1"/>
</dbReference>
<evidence type="ECO:0000256" key="6">
    <source>
        <dbReference type="ARBA" id="ARBA00022840"/>
    </source>
</evidence>
<evidence type="ECO:0000313" key="12">
    <source>
        <dbReference type="EMBL" id="MCC2221868.1"/>
    </source>
</evidence>
<keyword evidence="6 12" id="KW-0067">ATP-binding</keyword>
<feature type="domain" description="ABC transmembrane type-1" evidence="11">
    <location>
        <begin position="21"/>
        <end position="305"/>
    </location>
</feature>
<evidence type="ECO:0000259" key="11">
    <source>
        <dbReference type="PROSITE" id="PS50929"/>
    </source>
</evidence>
<feature type="transmembrane region" description="Helical" evidence="9">
    <location>
        <begin position="245"/>
        <end position="265"/>
    </location>
</feature>
<evidence type="ECO:0000256" key="7">
    <source>
        <dbReference type="ARBA" id="ARBA00022989"/>
    </source>
</evidence>
<dbReference type="FunFam" id="3.40.50.300:FF:000221">
    <property type="entry name" value="Multidrug ABC transporter ATP-binding protein"/>
    <property type="match status" value="1"/>
</dbReference>
<proteinExistence type="predicted"/>
<evidence type="ECO:0000256" key="5">
    <source>
        <dbReference type="ARBA" id="ARBA00022741"/>
    </source>
</evidence>
<dbReference type="Pfam" id="PF00005">
    <property type="entry name" value="ABC_tran"/>
    <property type="match status" value="1"/>
</dbReference>
<keyword evidence="7 9" id="KW-1133">Transmembrane helix</keyword>
<keyword evidence="2" id="KW-0813">Transport</keyword>
<dbReference type="AlphaFoldDB" id="A0AAE3E414"/>
<feature type="transmembrane region" description="Helical" evidence="9">
    <location>
        <begin position="20"/>
        <end position="41"/>
    </location>
</feature>
<evidence type="ECO:0000259" key="10">
    <source>
        <dbReference type="PROSITE" id="PS50893"/>
    </source>
</evidence>
<dbReference type="InterPro" id="IPR011527">
    <property type="entry name" value="ABC1_TM_dom"/>
</dbReference>
<keyword evidence="8 9" id="KW-0472">Membrane</keyword>